<sequence length="136" mass="15034">MKCILEGWKLDNTEGKGKQKTEKSVHTFHFVYPRPTLLSPFSLFSSASSPTIPKGSHALDPSSCHPDACPSSPALILHIRREGARAAKSAGSSAKMLIHLWGMKLTFRFSSAVGRRPPRRQERPRRGRRMPVGDGT</sequence>
<feature type="region of interest" description="Disordered" evidence="1">
    <location>
        <begin position="112"/>
        <end position="136"/>
    </location>
</feature>
<feature type="compositionally biased region" description="Basic residues" evidence="1">
    <location>
        <begin position="116"/>
        <end position="129"/>
    </location>
</feature>
<dbReference type="EMBL" id="KV428343">
    <property type="protein sequence ID" value="KZT32371.1"/>
    <property type="molecule type" value="Genomic_DNA"/>
</dbReference>
<proteinExistence type="predicted"/>
<organism evidence="3 4">
    <name type="scientific">Sistotremastrum suecicum HHB10207 ss-3</name>
    <dbReference type="NCBI Taxonomy" id="1314776"/>
    <lineage>
        <taxon>Eukaryota</taxon>
        <taxon>Fungi</taxon>
        <taxon>Dikarya</taxon>
        <taxon>Basidiomycota</taxon>
        <taxon>Agaricomycotina</taxon>
        <taxon>Agaricomycetes</taxon>
        <taxon>Sistotremastrales</taxon>
        <taxon>Sistotremastraceae</taxon>
        <taxon>Sistotremastrum</taxon>
    </lineage>
</organism>
<evidence type="ECO:0000256" key="1">
    <source>
        <dbReference type="SAM" id="MobiDB-lite"/>
    </source>
</evidence>
<gene>
    <name evidence="3" type="ORF">SISSUDRAFT_450914</name>
    <name evidence="2" type="ORF">SISSUDRAFT_551672</name>
</gene>
<accession>A0A166FIG1</accession>
<dbReference type="Proteomes" id="UP000076798">
    <property type="component" value="Unassembled WGS sequence"/>
</dbReference>
<name>A0A166FIG1_9AGAM</name>
<keyword evidence="4" id="KW-1185">Reference proteome</keyword>
<evidence type="ECO:0000313" key="3">
    <source>
        <dbReference type="EMBL" id="KZT40676.1"/>
    </source>
</evidence>
<protein>
    <submittedName>
        <fullName evidence="3">Uncharacterized protein</fullName>
    </submittedName>
</protein>
<dbReference type="AlphaFoldDB" id="A0A166FIG1"/>
<dbReference type="EMBL" id="KV428030">
    <property type="protein sequence ID" value="KZT40676.1"/>
    <property type="molecule type" value="Genomic_DNA"/>
</dbReference>
<reference evidence="3 4" key="1">
    <citation type="journal article" date="2016" name="Mol. Biol. Evol.">
        <title>Comparative Genomics of Early-Diverging Mushroom-Forming Fungi Provides Insights into the Origins of Lignocellulose Decay Capabilities.</title>
        <authorList>
            <person name="Nagy L.G."/>
            <person name="Riley R."/>
            <person name="Tritt A."/>
            <person name="Adam C."/>
            <person name="Daum C."/>
            <person name="Floudas D."/>
            <person name="Sun H."/>
            <person name="Yadav J.S."/>
            <person name="Pangilinan J."/>
            <person name="Larsson K.H."/>
            <person name="Matsuura K."/>
            <person name="Barry K."/>
            <person name="Labutti K."/>
            <person name="Kuo R."/>
            <person name="Ohm R.A."/>
            <person name="Bhattacharya S.S."/>
            <person name="Shirouzu T."/>
            <person name="Yoshinaga Y."/>
            <person name="Martin F.M."/>
            <person name="Grigoriev I.V."/>
            <person name="Hibbett D.S."/>
        </authorList>
    </citation>
    <scope>NUCLEOTIDE SEQUENCE [LARGE SCALE GENOMIC DNA]</scope>
    <source>
        <strain evidence="3 4">HHB10207 ss-3</strain>
    </source>
</reference>
<evidence type="ECO:0000313" key="4">
    <source>
        <dbReference type="Proteomes" id="UP000076798"/>
    </source>
</evidence>
<evidence type="ECO:0000313" key="2">
    <source>
        <dbReference type="EMBL" id="KZT32371.1"/>
    </source>
</evidence>